<feature type="transmembrane region" description="Helical" evidence="12">
    <location>
        <begin position="129"/>
        <end position="158"/>
    </location>
</feature>
<dbReference type="InterPro" id="IPR001734">
    <property type="entry name" value="Na/solute_symporter"/>
</dbReference>
<feature type="transmembrane region" description="Helical" evidence="12">
    <location>
        <begin position="412"/>
        <end position="436"/>
    </location>
</feature>
<dbReference type="NCBIfam" id="TIGR00813">
    <property type="entry name" value="sss"/>
    <property type="match status" value="1"/>
</dbReference>
<dbReference type="InterPro" id="IPR051163">
    <property type="entry name" value="Sodium:Solute_Symporter_SSF"/>
</dbReference>
<dbReference type="AlphaFoldDB" id="A0A4R6IKF0"/>
<evidence type="ECO:0000313" key="14">
    <source>
        <dbReference type="Proteomes" id="UP000295499"/>
    </source>
</evidence>
<keyword evidence="3" id="KW-0813">Transport</keyword>
<dbReference type="Pfam" id="PF00474">
    <property type="entry name" value="SSF"/>
    <property type="match status" value="1"/>
</dbReference>
<dbReference type="EMBL" id="SNWM01000002">
    <property type="protein sequence ID" value="TDO22539.1"/>
    <property type="molecule type" value="Genomic_DNA"/>
</dbReference>
<feature type="transmembrane region" description="Helical" evidence="12">
    <location>
        <begin position="362"/>
        <end position="382"/>
    </location>
</feature>
<feature type="transmembrane region" description="Helical" evidence="12">
    <location>
        <begin position="442"/>
        <end position="463"/>
    </location>
</feature>
<evidence type="ECO:0000256" key="3">
    <source>
        <dbReference type="ARBA" id="ARBA00022448"/>
    </source>
</evidence>
<name>A0A4R6IKF0_9SPHI</name>
<dbReference type="InterPro" id="IPR038377">
    <property type="entry name" value="Na/Glc_symporter_sf"/>
</dbReference>
<evidence type="ECO:0000256" key="10">
    <source>
        <dbReference type="ARBA" id="ARBA00023201"/>
    </source>
</evidence>
<dbReference type="PANTHER" id="PTHR42985:SF32">
    <property type="entry name" value="SODIUM IODIDE SYMPORTER"/>
    <property type="match status" value="1"/>
</dbReference>
<keyword evidence="6 12" id="KW-1133">Transmembrane helix</keyword>
<feature type="transmembrane region" description="Helical" evidence="12">
    <location>
        <begin position="20"/>
        <end position="39"/>
    </location>
</feature>
<feature type="transmembrane region" description="Helical" evidence="12">
    <location>
        <begin position="508"/>
        <end position="526"/>
    </location>
</feature>
<keyword evidence="9 12" id="KW-0472">Membrane</keyword>
<keyword evidence="8" id="KW-0406">Ion transport</keyword>
<evidence type="ECO:0000256" key="7">
    <source>
        <dbReference type="ARBA" id="ARBA00023053"/>
    </source>
</evidence>
<evidence type="ECO:0000256" key="11">
    <source>
        <dbReference type="RuleBase" id="RU362091"/>
    </source>
</evidence>
<evidence type="ECO:0000313" key="13">
    <source>
        <dbReference type="EMBL" id="TDO22539.1"/>
    </source>
</evidence>
<evidence type="ECO:0000256" key="12">
    <source>
        <dbReference type="SAM" id="Phobius"/>
    </source>
</evidence>
<dbReference type="GO" id="GO:0015293">
    <property type="term" value="F:symporter activity"/>
    <property type="evidence" value="ECO:0007669"/>
    <property type="project" value="TreeGrafter"/>
</dbReference>
<comment type="subcellular location">
    <subcellularLocation>
        <location evidence="1">Cell membrane</location>
        <topology evidence="1">Multi-pass membrane protein</topology>
    </subcellularLocation>
</comment>
<dbReference type="GO" id="GO:0006814">
    <property type="term" value="P:sodium ion transport"/>
    <property type="evidence" value="ECO:0007669"/>
    <property type="project" value="UniProtKB-KW"/>
</dbReference>
<accession>A0A4R6IKF0</accession>
<evidence type="ECO:0000256" key="9">
    <source>
        <dbReference type="ARBA" id="ARBA00023136"/>
    </source>
</evidence>
<dbReference type="CDD" id="cd11495">
    <property type="entry name" value="SLC5sbd_NIS-like_u3"/>
    <property type="match status" value="1"/>
</dbReference>
<evidence type="ECO:0000256" key="2">
    <source>
        <dbReference type="ARBA" id="ARBA00006434"/>
    </source>
</evidence>
<sequence>MFVVTNYNQYNILMNNLPILDLSIIAAYLIAMVLVGIYFSRKNKSAEQFTKASGKIPGWAIGLSIYATFLSSNTFLGVPGKAFGGNWNAFVFSLSMPLAAWVASKYFVPFYRSVGGVSAYTHLEHRFGAWARTYAVVCFLLTQLARMGTIFFGIALSLQALTGYSMQTIMIVMGICIIIYTVLGGIEAVIWTEVVQAVIKTMGALLIIFLIVKDMPGGISKIIDIGQHDHKFSLGSLSPNFTESTFWVVLFYGFFINLNNFGMDQNYVQRYHTATSVKEATKSIWLCVWLYVPASLLFFVIGSCLYAYYQVHPEFIEVIKQQVAGERIGTYASASELSSMAASLKPSDYGDKVMPHFMVTKIPTGLVGLIVSAILSAAMSTISSGMNSSATVFSVDIYKRYFKPDITDKQNLFVLHLGTVVFGLLGMGTGIAMIGVKSLLDIWWELSGIFAGGMLGLFLLGMVSRSTKNTVALSATLIGLLVILWMTFSSFFPESYAFLRSPFHKSMIIVIGTLTIFLSGILLTRFQKKDVSIS</sequence>
<dbReference type="Gene3D" id="1.20.1730.10">
    <property type="entry name" value="Sodium/glucose cotransporter"/>
    <property type="match status" value="1"/>
</dbReference>
<evidence type="ECO:0000256" key="6">
    <source>
        <dbReference type="ARBA" id="ARBA00022989"/>
    </source>
</evidence>
<reference evidence="13 14" key="1">
    <citation type="submission" date="2019-03" db="EMBL/GenBank/DDBJ databases">
        <title>Genomic Encyclopedia of Archaeal and Bacterial Type Strains, Phase II (KMG-II): from individual species to whole genera.</title>
        <authorList>
            <person name="Goeker M."/>
        </authorList>
    </citation>
    <scope>NUCLEOTIDE SEQUENCE [LARGE SCALE GENOMIC DNA]</scope>
    <source>
        <strain evidence="13 14">DSM 19034</strain>
    </source>
</reference>
<keyword evidence="4" id="KW-1003">Cell membrane</keyword>
<proteinExistence type="inferred from homology"/>
<evidence type="ECO:0000256" key="8">
    <source>
        <dbReference type="ARBA" id="ARBA00023065"/>
    </source>
</evidence>
<organism evidence="13 14">
    <name type="scientific">Pedobacter duraquae</name>
    <dbReference type="NCBI Taxonomy" id="425511"/>
    <lineage>
        <taxon>Bacteria</taxon>
        <taxon>Pseudomonadati</taxon>
        <taxon>Bacteroidota</taxon>
        <taxon>Sphingobacteriia</taxon>
        <taxon>Sphingobacteriales</taxon>
        <taxon>Sphingobacteriaceae</taxon>
        <taxon>Pedobacter</taxon>
    </lineage>
</organism>
<keyword evidence="7" id="KW-0915">Sodium</keyword>
<keyword evidence="10" id="KW-0739">Sodium transport</keyword>
<feature type="transmembrane region" description="Helical" evidence="12">
    <location>
        <begin position="90"/>
        <end position="108"/>
    </location>
</feature>
<dbReference type="PROSITE" id="PS50283">
    <property type="entry name" value="NA_SOLUT_SYMP_3"/>
    <property type="match status" value="1"/>
</dbReference>
<comment type="similarity">
    <text evidence="2 11">Belongs to the sodium:solute symporter (SSF) (TC 2.A.21) family.</text>
</comment>
<gene>
    <name evidence="13" type="ORF">CLV32_1514</name>
</gene>
<keyword evidence="14" id="KW-1185">Reference proteome</keyword>
<dbReference type="Proteomes" id="UP000295499">
    <property type="component" value="Unassembled WGS sequence"/>
</dbReference>
<feature type="transmembrane region" description="Helical" evidence="12">
    <location>
        <begin position="59"/>
        <end position="78"/>
    </location>
</feature>
<feature type="transmembrane region" description="Helical" evidence="12">
    <location>
        <begin position="244"/>
        <end position="263"/>
    </location>
</feature>
<evidence type="ECO:0000256" key="5">
    <source>
        <dbReference type="ARBA" id="ARBA00022692"/>
    </source>
</evidence>
<feature type="transmembrane region" description="Helical" evidence="12">
    <location>
        <begin position="284"/>
        <end position="309"/>
    </location>
</feature>
<protein>
    <submittedName>
        <fullName evidence="13">SSS family solute:Na+ symporter</fullName>
    </submittedName>
</protein>
<dbReference type="PANTHER" id="PTHR42985">
    <property type="entry name" value="SODIUM-COUPLED MONOCARBOXYLATE TRANSPORTER"/>
    <property type="match status" value="1"/>
</dbReference>
<evidence type="ECO:0000256" key="1">
    <source>
        <dbReference type="ARBA" id="ARBA00004651"/>
    </source>
</evidence>
<keyword evidence="5 12" id="KW-0812">Transmembrane</keyword>
<feature type="transmembrane region" description="Helical" evidence="12">
    <location>
        <begin position="470"/>
        <end position="488"/>
    </location>
</feature>
<evidence type="ECO:0000256" key="4">
    <source>
        <dbReference type="ARBA" id="ARBA00022475"/>
    </source>
</evidence>
<feature type="transmembrane region" description="Helical" evidence="12">
    <location>
        <begin position="164"/>
        <end position="183"/>
    </location>
</feature>
<dbReference type="GO" id="GO:0005886">
    <property type="term" value="C:plasma membrane"/>
    <property type="evidence" value="ECO:0007669"/>
    <property type="project" value="UniProtKB-SubCell"/>
</dbReference>
<comment type="caution">
    <text evidence="13">The sequence shown here is derived from an EMBL/GenBank/DDBJ whole genome shotgun (WGS) entry which is preliminary data.</text>
</comment>